<name>A0A8R7PED3_TRIUA</name>
<sequence>MCDGGHALVCSRGQEPRRTVVAHLRFWLAKHGCTVIEHTDGHASTAGARRWPTLAWRGSSSVAHACQVREGECIHKCRLNKHHVPAQLS</sequence>
<reference evidence="1" key="3">
    <citation type="submission" date="2022-06" db="UniProtKB">
        <authorList>
            <consortium name="EnsemblPlants"/>
        </authorList>
    </citation>
    <scope>IDENTIFICATION</scope>
</reference>
<proteinExistence type="predicted"/>
<evidence type="ECO:0000313" key="1">
    <source>
        <dbReference type="EnsemblPlants" id="TuG1812G0200002862.01.T02"/>
    </source>
</evidence>
<protein>
    <submittedName>
        <fullName evidence="1">Uncharacterized protein</fullName>
    </submittedName>
</protein>
<evidence type="ECO:0000313" key="2">
    <source>
        <dbReference type="Proteomes" id="UP000015106"/>
    </source>
</evidence>
<reference evidence="1" key="2">
    <citation type="submission" date="2018-03" db="EMBL/GenBank/DDBJ databases">
        <title>The Triticum urartu genome reveals the dynamic nature of wheat genome evolution.</title>
        <authorList>
            <person name="Ling H."/>
            <person name="Ma B."/>
            <person name="Shi X."/>
            <person name="Liu H."/>
            <person name="Dong L."/>
            <person name="Sun H."/>
            <person name="Cao Y."/>
            <person name="Gao Q."/>
            <person name="Zheng S."/>
            <person name="Li Y."/>
            <person name="Yu Y."/>
            <person name="Du H."/>
            <person name="Qi M."/>
            <person name="Li Y."/>
            <person name="Yu H."/>
            <person name="Cui Y."/>
            <person name="Wang N."/>
            <person name="Chen C."/>
            <person name="Wu H."/>
            <person name="Zhao Y."/>
            <person name="Zhang J."/>
            <person name="Li Y."/>
            <person name="Zhou W."/>
            <person name="Zhang B."/>
            <person name="Hu W."/>
            <person name="Eijk M."/>
            <person name="Tang J."/>
            <person name="Witsenboer H."/>
            <person name="Zhao S."/>
            <person name="Li Z."/>
            <person name="Zhang A."/>
            <person name="Wang D."/>
            <person name="Liang C."/>
        </authorList>
    </citation>
    <scope>NUCLEOTIDE SEQUENCE [LARGE SCALE GENOMIC DNA]</scope>
    <source>
        <strain evidence="1">cv. G1812</strain>
    </source>
</reference>
<keyword evidence="2" id="KW-1185">Reference proteome</keyword>
<dbReference type="Proteomes" id="UP000015106">
    <property type="component" value="Chromosome 2"/>
</dbReference>
<dbReference type="EnsemblPlants" id="TuG1812G0200002862.01.T02">
    <property type="protein sequence ID" value="TuG1812G0200002862.01.T02"/>
    <property type="gene ID" value="TuG1812G0200002862.01"/>
</dbReference>
<dbReference type="AlphaFoldDB" id="A0A8R7PED3"/>
<dbReference type="Gramene" id="TuG1812G0200002862.01.T02">
    <property type="protein sequence ID" value="TuG1812G0200002862.01.T02"/>
    <property type="gene ID" value="TuG1812G0200002862.01"/>
</dbReference>
<accession>A0A8R7PED3</accession>
<reference evidence="2" key="1">
    <citation type="journal article" date="2013" name="Nature">
        <title>Draft genome of the wheat A-genome progenitor Triticum urartu.</title>
        <authorList>
            <person name="Ling H.Q."/>
            <person name="Zhao S."/>
            <person name="Liu D."/>
            <person name="Wang J."/>
            <person name="Sun H."/>
            <person name="Zhang C."/>
            <person name="Fan H."/>
            <person name="Li D."/>
            <person name="Dong L."/>
            <person name="Tao Y."/>
            <person name="Gao C."/>
            <person name="Wu H."/>
            <person name="Li Y."/>
            <person name="Cui Y."/>
            <person name="Guo X."/>
            <person name="Zheng S."/>
            <person name="Wang B."/>
            <person name="Yu K."/>
            <person name="Liang Q."/>
            <person name="Yang W."/>
            <person name="Lou X."/>
            <person name="Chen J."/>
            <person name="Feng M."/>
            <person name="Jian J."/>
            <person name="Zhang X."/>
            <person name="Luo G."/>
            <person name="Jiang Y."/>
            <person name="Liu J."/>
            <person name="Wang Z."/>
            <person name="Sha Y."/>
            <person name="Zhang B."/>
            <person name="Wu H."/>
            <person name="Tang D."/>
            <person name="Shen Q."/>
            <person name="Xue P."/>
            <person name="Zou S."/>
            <person name="Wang X."/>
            <person name="Liu X."/>
            <person name="Wang F."/>
            <person name="Yang Y."/>
            <person name="An X."/>
            <person name="Dong Z."/>
            <person name="Zhang K."/>
            <person name="Zhang X."/>
            <person name="Luo M.C."/>
            <person name="Dvorak J."/>
            <person name="Tong Y."/>
            <person name="Wang J."/>
            <person name="Yang H."/>
            <person name="Li Z."/>
            <person name="Wang D."/>
            <person name="Zhang A."/>
            <person name="Wang J."/>
        </authorList>
    </citation>
    <scope>NUCLEOTIDE SEQUENCE</scope>
    <source>
        <strain evidence="2">cv. G1812</strain>
    </source>
</reference>
<organism evidence="1 2">
    <name type="scientific">Triticum urartu</name>
    <name type="common">Red wild einkorn</name>
    <name type="synonym">Crithodium urartu</name>
    <dbReference type="NCBI Taxonomy" id="4572"/>
    <lineage>
        <taxon>Eukaryota</taxon>
        <taxon>Viridiplantae</taxon>
        <taxon>Streptophyta</taxon>
        <taxon>Embryophyta</taxon>
        <taxon>Tracheophyta</taxon>
        <taxon>Spermatophyta</taxon>
        <taxon>Magnoliopsida</taxon>
        <taxon>Liliopsida</taxon>
        <taxon>Poales</taxon>
        <taxon>Poaceae</taxon>
        <taxon>BOP clade</taxon>
        <taxon>Pooideae</taxon>
        <taxon>Triticodae</taxon>
        <taxon>Triticeae</taxon>
        <taxon>Triticinae</taxon>
        <taxon>Triticum</taxon>
    </lineage>
</organism>